<proteinExistence type="predicted"/>
<keyword evidence="1" id="KW-1133">Transmembrane helix</keyword>
<dbReference type="InterPro" id="IPR025443">
    <property type="entry name" value="DUF4307"/>
</dbReference>
<evidence type="ECO:0000256" key="1">
    <source>
        <dbReference type="SAM" id="Phobius"/>
    </source>
</evidence>
<dbReference type="KEGG" id="nod:FOH10_02340"/>
<name>A0A516NFS5_9NOCA</name>
<dbReference type="Pfam" id="PF14155">
    <property type="entry name" value="DUF4307"/>
    <property type="match status" value="1"/>
</dbReference>
<feature type="transmembrane region" description="Helical" evidence="1">
    <location>
        <begin position="31"/>
        <end position="51"/>
    </location>
</feature>
<dbReference type="EMBL" id="CP041695">
    <property type="protein sequence ID" value="QDP77759.1"/>
    <property type="molecule type" value="Genomic_DNA"/>
</dbReference>
<sequence>MFRPTPRERAVVIQRPADRYGTAPRKTPRSALILLGILVVVAGLVVAYLGYRQYGPQDIEAERIGYDIIDDSTVTLDFKVTRADPNKPVVCYVRALDPDQVEVGRREVLIAGSTDKTVRIDTVIRTSARTGAASVYGCSDKVPAYLHAG</sequence>
<protein>
    <submittedName>
        <fullName evidence="2">DUF4307 domain-containing protein</fullName>
    </submittedName>
</protein>
<dbReference type="AlphaFoldDB" id="A0A516NFS5"/>
<organism evidence="2 3">
    <name type="scientific">Nocardia otitidiscaviarum</name>
    <dbReference type="NCBI Taxonomy" id="1823"/>
    <lineage>
        <taxon>Bacteria</taxon>
        <taxon>Bacillati</taxon>
        <taxon>Actinomycetota</taxon>
        <taxon>Actinomycetes</taxon>
        <taxon>Mycobacteriales</taxon>
        <taxon>Nocardiaceae</taxon>
        <taxon>Nocardia</taxon>
    </lineage>
</organism>
<dbReference type="Proteomes" id="UP000317039">
    <property type="component" value="Chromosome"/>
</dbReference>
<evidence type="ECO:0000313" key="3">
    <source>
        <dbReference type="Proteomes" id="UP000317039"/>
    </source>
</evidence>
<accession>A0A516NFS5</accession>
<keyword evidence="1" id="KW-0812">Transmembrane</keyword>
<gene>
    <name evidence="2" type="ORF">FOH10_02340</name>
</gene>
<evidence type="ECO:0000313" key="2">
    <source>
        <dbReference type="EMBL" id="QDP77759.1"/>
    </source>
</evidence>
<reference evidence="2 3" key="1">
    <citation type="submission" date="2019-07" db="EMBL/GenBank/DDBJ databases">
        <title>Complete Genome Sequence and Methylome Analysis of Nocardia otitidis-caviarum NEB252.</title>
        <authorList>
            <person name="Fomenkov A."/>
            <person name="Anton B.P."/>
            <person name="Vincze T."/>
            <person name="Roberts R.J."/>
        </authorList>
    </citation>
    <scope>NUCLEOTIDE SEQUENCE [LARGE SCALE GENOMIC DNA]</scope>
    <source>
        <strain evidence="2 3">NEB252</strain>
    </source>
</reference>
<keyword evidence="1" id="KW-0472">Membrane</keyword>